<evidence type="ECO:0000313" key="2">
    <source>
        <dbReference type="EMBL" id="QSE87164.1"/>
    </source>
</evidence>
<dbReference type="Proteomes" id="UP000662986">
    <property type="component" value="Plasmid unnamed5"/>
</dbReference>
<protein>
    <submittedName>
        <fullName evidence="2">Conjugal transfer protein</fullName>
    </submittedName>
</protein>
<name>A0A974VWC3_9NOCA</name>
<sequence>MTRYGLLTAIGAGALALLLILFGFTGSTQKTPTQRTNDAADIRGQATASDFAQQFVIAWLEAKLGEESTLASFVRTDGLRLPDEAAFTVSDARVASIEESRPARTSGSAPAADGAPVRDDRRIYTVTVSASVSDPRQTKPSERRYFSVPVVITDGGARAASIPSPVPSPSIGADVSLGYRYRVGPSHPVTTAVQQFLAAVTSGEGEVSRYITPGTNLRAITPPPYAGVTVLDLVSDRDFTGDTAASAPSEGRKTRVLATVDLAVSDRQSTTAQYPLTLTARGGRWEVSALDTYPLLPVQKSAPAVGSPGTSPTSAVTPTAAGTPAPAN</sequence>
<reference evidence="2 3" key="2">
    <citation type="journal article" date="2022" name="Arch. Microbiol.">
        <title>Rhodococcus pseudokoreensis sp. nov. isolated from the rhizosphere of young M26 apple rootstocks.</title>
        <authorList>
            <person name="Kampfer P."/>
            <person name="Glaeser S.P."/>
            <person name="Blom J."/>
            <person name="Wolf J."/>
            <person name="Benning S."/>
            <person name="Schloter M."/>
            <person name="Neumann-Schaal M."/>
        </authorList>
    </citation>
    <scope>NUCLEOTIDE SEQUENCE [LARGE SCALE GENOMIC DNA]</scope>
    <source>
        <strain evidence="2 3">R79</strain>
    </source>
</reference>
<gene>
    <name evidence="2" type="ORF">JWS13_00180</name>
</gene>
<evidence type="ECO:0000313" key="3">
    <source>
        <dbReference type="Proteomes" id="UP000662986"/>
    </source>
</evidence>
<reference evidence="2 3" key="1">
    <citation type="journal article" date="2021" name="Microbiol. Resour. Announc.">
        <title>Complete Genome Sequences of Two Rhodococcus sp. Strains with Large and Linear Chromosomes, Isolated from Apple Rhizosphere.</title>
        <authorList>
            <person name="Benning S."/>
            <person name="Brugnone N."/>
            <person name="Siani R."/>
            <person name="Kublik S."/>
            <person name="Schloter M."/>
            <person name="Rad V."/>
        </authorList>
    </citation>
    <scope>NUCLEOTIDE SEQUENCE [LARGE SCALE GENOMIC DNA]</scope>
    <source>
        <strain evidence="2 3">R79</strain>
    </source>
</reference>
<accession>A0A974VWC3</accession>
<feature type="region of interest" description="Disordered" evidence="1">
    <location>
        <begin position="97"/>
        <end position="116"/>
    </location>
</feature>
<keyword evidence="2" id="KW-0614">Plasmid</keyword>
<geneLocation type="plasmid" evidence="2 3">
    <name>unnamed5</name>
</geneLocation>
<keyword evidence="3" id="KW-1185">Reference proteome</keyword>
<proteinExistence type="predicted"/>
<feature type="compositionally biased region" description="Low complexity" evidence="1">
    <location>
        <begin position="306"/>
        <end position="328"/>
    </location>
</feature>
<feature type="region of interest" description="Disordered" evidence="1">
    <location>
        <begin position="303"/>
        <end position="328"/>
    </location>
</feature>
<dbReference type="RefSeq" id="WP_206003900.1">
    <property type="nucleotide sequence ID" value="NZ_CP070614.1"/>
</dbReference>
<organism evidence="2 3">
    <name type="scientific">Rhodococcus pseudokoreensis</name>
    <dbReference type="NCBI Taxonomy" id="2811421"/>
    <lineage>
        <taxon>Bacteria</taxon>
        <taxon>Bacillati</taxon>
        <taxon>Actinomycetota</taxon>
        <taxon>Actinomycetes</taxon>
        <taxon>Mycobacteriales</taxon>
        <taxon>Nocardiaceae</taxon>
        <taxon>Rhodococcus</taxon>
    </lineage>
</organism>
<evidence type="ECO:0000256" key="1">
    <source>
        <dbReference type="SAM" id="MobiDB-lite"/>
    </source>
</evidence>
<dbReference type="InterPro" id="IPR024735">
    <property type="entry name" value="TcpC"/>
</dbReference>
<dbReference type="EMBL" id="CP070614">
    <property type="protein sequence ID" value="QSE87164.1"/>
    <property type="molecule type" value="Genomic_DNA"/>
</dbReference>
<dbReference type="Pfam" id="PF12642">
    <property type="entry name" value="TpcC"/>
    <property type="match status" value="1"/>
</dbReference>